<dbReference type="SMART" id="SM00861">
    <property type="entry name" value="Transket_pyr"/>
    <property type="match status" value="1"/>
</dbReference>
<evidence type="ECO:0000313" key="7">
    <source>
        <dbReference type="EMBL" id="MFD1162328.1"/>
    </source>
</evidence>
<dbReference type="CDD" id="cd02000">
    <property type="entry name" value="TPP_E1_PDC_ADC_BCADC"/>
    <property type="match status" value="1"/>
</dbReference>
<evidence type="ECO:0000313" key="8">
    <source>
        <dbReference type="Proteomes" id="UP001597163"/>
    </source>
</evidence>
<dbReference type="PANTHER" id="PTHR42980:SF1">
    <property type="entry name" value="2-OXOISOVALERATE DEHYDROGENASE SUBUNIT BETA, MITOCHONDRIAL"/>
    <property type="match status" value="1"/>
</dbReference>
<gene>
    <name evidence="7" type="ORF">ACFQ2E_07855</name>
</gene>
<reference evidence="8" key="1">
    <citation type="journal article" date="2019" name="Int. J. Syst. Evol. Microbiol.">
        <title>The Global Catalogue of Microorganisms (GCM) 10K type strain sequencing project: providing services to taxonomists for standard genome sequencing and annotation.</title>
        <authorList>
            <consortium name="The Broad Institute Genomics Platform"/>
            <consortium name="The Broad Institute Genome Sequencing Center for Infectious Disease"/>
            <person name="Wu L."/>
            <person name="Ma J."/>
        </authorList>
    </citation>
    <scope>NUCLEOTIDE SEQUENCE [LARGE SCALE GENOMIC DNA]</scope>
    <source>
        <strain evidence="8">CCUG 63246</strain>
    </source>
</reference>
<dbReference type="InterPro" id="IPR005475">
    <property type="entry name" value="Transketolase-like_Pyr-bd"/>
</dbReference>
<dbReference type="Gene3D" id="3.40.50.920">
    <property type="match status" value="1"/>
</dbReference>
<organism evidence="7 8">
    <name type="scientific">Hwangdonia seohaensis</name>
    <dbReference type="NCBI Taxonomy" id="1240727"/>
    <lineage>
        <taxon>Bacteria</taxon>
        <taxon>Pseudomonadati</taxon>
        <taxon>Bacteroidota</taxon>
        <taxon>Flavobacteriia</taxon>
        <taxon>Flavobacteriales</taxon>
        <taxon>Flavobacteriaceae</taxon>
        <taxon>Hwangdonia</taxon>
    </lineage>
</organism>
<comment type="cofactor">
    <cofactor evidence="1">
        <name>thiamine diphosphate</name>
        <dbReference type="ChEBI" id="CHEBI:58937"/>
    </cofactor>
</comment>
<comment type="function">
    <text evidence="2">E1 component of the 2-oxoglutarate dehydrogenase (OGDH) complex which catalyzes the decarboxylation of 2-oxoglutarate, the first step in the conversion of 2-oxoglutarate to succinyl-CoA and CO(2).</text>
</comment>
<dbReference type="EC" id="1.2.4.4" evidence="3"/>
<dbReference type="PANTHER" id="PTHR42980">
    <property type="entry name" value="2-OXOISOVALERATE DEHYDROGENASE SUBUNIT BETA-RELATED"/>
    <property type="match status" value="1"/>
</dbReference>
<dbReference type="RefSeq" id="WP_311938569.1">
    <property type="nucleotide sequence ID" value="NZ_JAVSCK010000002.1"/>
</dbReference>
<evidence type="ECO:0000256" key="1">
    <source>
        <dbReference type="ARBA" id="ARBA00001964"/>
    </source>
</evidence>
<dbReference type="Gene3D" id="3.40.50.970">
    <property type="match status" value="2"/>
</dbReference>
<dbReference type="InterPro" id="IPR009014">
    <property type="entry name" value="Transketo_C/PFOR_II"/>
</dbReference>
<keyword evidence="8" id="KW-1185">Reference proteome</keyword>
<protein>
    <recommendedName>
        <fullName evidence="3">3-methyl-2-oxobutanoate dehydrogenase (2-methylpropanoyl-transferring)</fullName>
        <ecNumber evidence="3">1.2.4.4</ecNumber>
    </recommendedName>
</protein>
<keyword evidence="4" id="KW-0560">Oxidoreductase</keyword>
<accession>A0ABW3RBR9</accession>
<dbReference type="InterPro" id="IPR001017">
    <property type="entry name" value="DH_E1"/>
</dbReference>
<evidence type="ECO:0000256" key="5">
    <source>
        <dbReference type="ARBA" id="ARBA00023052"/>
    </source>
</evidence>
<evidence type="ECO:0000256" key="4">
    <source>
        <dbReference type="ARBA" id="ARBA00023002"/>
    </source>
</evidence>
<dbReference type="SUPFAM" id="SSF52922">
    <property type="entry name" value="TK C-terminal domain-like"/>
    <property type="match status" value="1"/>
</dbReference>
<feature type="domain" description="Transketolase-like pyrimidine-binding" evidence="6">
    <location>
        <begin position="469"/>
        <end position="643"/>
    </location>
</feature>
<dbReference type="SUPFAM" id="SSF52518">
    <property type="entry name" value="Thiamin diphosphate-binding fold (THDP-binding)"/>
    <property type="match status" value="2"/>
</dbReference>
<evidence type="ECO:0000256" key="3">
    <source>
        <dbReference type="ARBA" id="ARBA00012277"/>
    </source>
</evidence>
<evidence type="ECO:0000259" key="6">
    <source>
        <dbReference type="SMART" id="SM00861"/>
    </source>
</evidence>
<proteinExistence type="predicted"/>
<dbReference type="EMBL" id="JBHTLJ010000002">
    <property type="protein sequence ID" value="MFD1162328.1"/>
    <property type="molecule type" value="Genomic_DNA"/>
</dbReference>
<keyword evidence="5" id="KW-0786">Thiamine pyrophosphate</keyword>
<dbReference type="Pfam" id="PF02779">
    <property type="entry name" value="Transket_pyr"/>
    <property type="match status" value="1"/>
</dbReference>
<dbReference type="InterPro" id="IPR029061">
    <property type="entry name" value="THDP-binding"/>
</dbReference>
<dbReference type="Proteomes" id="UP001597163">
    <property type="component" value="Unassembled WGS sequence"/>
</dbReference>
<evidence type="ECO:0000256" key="2">
    <source>
        <dbReference type="ARBA" id="ARBA00003906"/>
    </source>
</evidence>
<name>A0ABW3RBR9_9FLAO</name>
<dbReference type="InterPro" id="IPR033248">
    <property type="entry name" value="Transketolase_C"/>
</dbReference>
<dbReference type="Pfam" id="PF02780">
    <property type="entry name" value="Transketolase_C"/>
    <property type="match status" value="1"/>
</dbReference>
<dbReference type="Pfam" id="PF00676">
    <property type="entry name" value="E1_dh"/>
    <property type="match status" value="1"/>
</dbReference>
<comment type="caution">
    <text evidence="7">The sequence shown here is derived from an EMBL/GenBank/DDBJ whole genome shotgun (WGS) entry which is preliminary data.</text>
</comment>
<sequence>MQIIPDLKNNISFDDFKTEVLNDYSIAVKSRECSLLGRREVLTGKAKFGIFGDGKEVPQLAMAKSFLKGDWRSGYYRDQTFMMAIGELTIEQFFAGLYANTNLDLEPMSAGRQMGGHFTTHSLDDKGNWKNLTKQYNSSADISPTAGQMPRLLGLAQASKIFRQVKGIDTTLFSNNGNEVAWGTIGNASTSEGLFFETINAAGVLQVPMVISIWDDEYGISVHARHQTTKENISEILKGFQRDNEQKGYEILRVKGWDYANLIETYQEASTIAREEHVPVLIHVTELTQPQGHSTSGSHERYKSPERLEWEKNNDCNLKMREWIIESGIATNETLTEIERDIKKEVREAKKNAWLTFLKPIQKEQKELISILNNVAASSINGVFIKPIIANLSALTEPARKDVLSLARQALRHTLGENNEAKQQLVYWVNSMFETVQPKFSSHLYSESEKSTVFVKEVKPTFDADTIQVDGRIIIRDNFDAIFENYPEALIFGEDSGNIGDVNQGLEGLQEKYGELRVADVGIREATIIGQGIGMALRGLKPIAEIQYLDYILYALNVISDDLATLHYRTKGKQKAPLIIRTRGHRLEGIWHSGSQMGGILNLVRGLHVLVPRNMTKAAGFYNTLLQGDDPALVVECLNGYRLKEKMPNNLSEIKTPIGVVETLKTGTDITLVSYGSTLRIVEQTAKELLSVGIDAEVIDVQSLLPFDLNHDIVKSIAKTNRVMVIDEDVPGGASAYILNEILNTQNAYQYLDGQPKTLTAKAHRPAYGNDGDYFSKPSAEDIFEAVYEVMHEANPESYPKLR</sequence>